<evidence type="ECO:0000256" key="1">
    <source>
        <dbReference type="ARBA" id="ARBA00007785"/>
    </source>
</evidence>
<gene>
    <name evidence="4" type="ORF">BT63DRAFT_482639</name>
</gene>
<feature type="compositionally biased region" description="Basic and acidic residues" evidence="3">
    <location>
        <begin position="88"/>
        <end position="98"/>
    </location>
</feature>
<keyword evidence="5" id="KW-1185">Reference proteome</keyword>
<feature type="region of interest" description="Disordered" evidence="3">
    <location>
        <begin position="68"/>
        <end position="98"/>
    </location>
</feature>
<evidence type="ECO:0008006" key="6">
    <source>
        <dbReference type="Google" id="ProtNLM"/>
    </source>
</evidence>
<evidence type="ECO:0000256" key="3">
    <source>
        <dbReference type="SAM" id="MobiDB-lite"/>
    </source>
</evidence>
<dbReference type="GO" id="GO:0005739">
    <property type="term" value="C:mitochondrion"/>
    <property type="evidence" value="ECO:0007669"/>
    <property type="project" value="TreeGrafter"/>
</dbReference>
<dbReference type="AlphaFoldDB" id="A0A6A6U1E2"/>
<evidence type="ECO:0000313" key="5">
    <source>
        <dbReference type="Proteomes" id="UP000799302"/>
    </source>
</evidence>
<evidence type="ECO:0000313" key="4">
    <source>
        <dbReference type="EMBL" id="KAF2665730.1"/>
    </source>
</evidence>
<dbReference type="PANTHER" id="PTHR28627">
    <property type="entry name" value="CYTOCHROME C OXIDASE ASSEMBLY FACTOR 5"/>
    <property type="match status" value="1"/>
</dbReference>
<evidence type="ECO:0000256" key="2">
    <source>
        <dbReference type="ARBA" id="ARBA00023157"/>
    </source>
</evidence>
<dbReference type="EMBL" id="MU004240">
    <property type="protein sequence ID" value="KAF2665730.1"/>
    <property type="molecule type" value="Genomic_DNA"/>
</dbReference>
<proteinExistence type="inferred from homology"/>
<comment type="similarity">
    <text evidence="1">Belongs to the PET191 family.</text>
</comment>
<dbReference type="Proteomes" id="UP000799302">
    <property type="component" value="Unassembled WGS sequence"/>
</dbReference>
<dbReference type="OrthoDB" id="282149at2759"/>
<name>A0A6A6U1E2_9PEZI</name>
<dbReference type="PANTHER" id="PTHR28627:SF1">
    <property type="entry name" value="CYTOCHROME C OXIDASE ASSEMBLY FACTOR 5"/>
    <property type="match status" value="1"/>
</dbReference>
<sequence>MPSCQEIRDALAQCLSESDCVMKGNKPGDCLRPPLVDTLSDECRALKYTYGVCKRNLIDMRKRFRGPMPVTYKSKGEEPTQMYSSIGHKKEEKPAGEE</sequence>
<keyword evidence="2" id="KW-1015">Disulfide bond</keyword>
<reference evidence="4" key="1">
    <citation type="journal article" date="2020" name="Stud. Mycol.">
        <title>101 Dothideomycetes genomes: a test case for predicting lifestyles and emergence of pathogens.</title>
        <authorList>
            <person name="Haridas S."/>
            <person name="Albert R."/>
            <person name="Binder M."/>
            <person name="Bloem J."/>
            <person name="Labutti K."/>
            <person name="Salamov A."/>
            <person name="Andreopoulos B."/>
            <person name="Baker S."/>
            <person name="Barry K."/>
            <person name="Bills G."/>
            <person name="Bluhm B."/>
            <person name="Cannon C."/>
            <person name="Castanera R."/>
            <person name="Culley D."/>
            <person name="Daum C."/>
            <person name="Ezra D."/>
            <person name="Gonzalez J."/>
            <person name="Henrissat B."/>
            <person name="Kuo A."/>
            <person name="Liang C."/>
            <person name="Lipzen A."/>
            <person name="Lutzoni F."/>
            <person name="Magnuson J."/>
            <person name="Mondo S."/>
            <person name="Nolan M."/>
            <person name="Ohm R."/>
            <person name="Pangilinan J."/>
            <person name="Park H.-J."/>
            <person name="Ramirez L."/>
            <person name="Alfaro M."/>
            <person name="Sun H."/>
            <person name="Tritt A."/>
            <person name="Yoshinaga Y."/>
            <person name="Zwiers L.-H."/>
            <person name="Turgeon B."/>
            <person name="Goodwin S."/>
            <person name="Spatafora J."/>
            <person name="Crous P."/>
            <person name="Grigoriev I."/>
        </authorList>
    </citation>
    <scope>NUCLEOTIDE SEQUENCE</scope>
    <source>
        <strain evidence="4">CBS 115976</strain>
    </source>
</reference>
<protein>
    <recommendedName>
        <fullName evidence="6">Cytochrome c oxidase assembly protein PET191</fullName>
    </recommendedName>
</protein>
<dbReference type="Pfam" id="PF10203">
    <property type="entry name" value="Pet191_N"/>
    <property type="match status" value="1"/>
</dbReference>
<organism evidence="4 5">
    <name type="scientific">Microthyrium microscopicum</name>
    <dbReference type="NCBI Taxonomy" id="703497"/>
    <lineage>
        <taxon>Eukaryota</taxon>
        <taxon>Fungi</taxon>
        <taxon>Dikarya</taxon>
        <taxon>Ascomycota</taxon>
        <taxon>Pezizomycotina</taxon>
        <taxon>Dothideomycetes</taxon>
        <taxon>Dothideomycetes incertae sedis</taxon>
        <taxon>Microthyriales</taxon>
        <taxon>Microthyriaceae</taxon>
        <taxon>Microthyrium</taxon>
    </lineage>
</organism>
<dbReference type="InterPro" id="IPR018793">
    <property type="entry name" value="Cyt_c_oxidase_assmbl_Pet191"/>
</dbReference>
<dbReference type="GO" id="GO:0033617">
    <property type="term" value="P:mitochondrial respiratory chain complex IV assembly"/>
    <property type="evidence" value="ECO:0007669"/>
    <property type="project" value="TreeGrafter"/>
</dbReference>
<accession>A0A6A6U1E2</accession>